<dbReference type="SUPFAM" id="SSF82171">
    <property type="entry name" value="DPP6 N-terminal domain-like"/>
    <property type="match status" value="1"/>
</dbReference>
<evidence type="ECO:0000313" key="3">
    <source>
        <dbReference type="Proteomes" id="UP000473278"/>
    </source>
</evidence>
<evidence type="ECO:0008006" key="4">
    <source>
        <dbReference type="Google" id="ProtNLM"/>
    </source>
</evidence>
<name>A0A6M1T1F0_9BACT</name>
<evidence type="ECO:0000313" key="2">
    <source>
        <dbReference type="EMBL" id="NGP75885.1"/>
    </source>
</evidence>
<keyword evidence="3" id="KW-1185">Reference proteome</keyword>
<gene>
    <name evidence="2" type="ORF">G3570_04520</name>
</gene>
<dbReference type="InterPro" id="IPR011659">
    <property type="entry name" value="WD40"/>
</dbReference>
<dbReference type="PANTHER" id="PTHR36842:SF1">
    <property type="entry name" value="PROTEIN TOLB"/>
    <property type="match status" value="1"/>
</dbReference>
<protein>
    <recommendedName>
        <fullName evidence="4">Biopolymer transporter Tol</fullName>
    </recommendedName>
</protein>
<reference evidence="2 3" key="1">
    <citation type="submission" date="2020-02" db="EMBL/GenBank/DDBJ databases">
        <title>Balneolaceae bacterium YR4-1, complete genome.</title>
        <authorList>
            <person name="Li Y."/>
            <person name="Wu S."/>
        </authorList>
    </citation>
    <scope>NUCLEOTIDE SEQUENCE [LARGE SCALE GENOMIC DNA]</scope>
    <source>
        <strain evidence="2 3">YR4-1</strain>
    </source>
</reference>
<comment type="similarity">
    <text evidence="1">Belongs to the TolB family.</text>
</comment>
<dbReference type="Pfam" id="PF07676">
    <property type="entry name" value="PD40"/>
    <property type="match status" value="2"/>
</dbReference>
<dbReference type="PANTHER" id="PTHR36842">
    <property type="entry name" value="PROTEIN TOLB HOMOLOG"/>
    <property type="match status" value="1"/>
</dbReference>
<dbReference type="AlphaFoldDB" id="A0A6M1T1F0"/>
<dbReference type="EMBL" id="JAALLT010000002">
    <property type="protein sequence ID" value="NGP75885.1"/>
    <property type="molecule type" value="Genomic_DNA"/>
</dbReference>
<accession>A0A6M1T1F0</accession>
<dbReference type="Proteomes" id="UP000473278">
    <property type="component" value="Unassembled WGS sequence"/>
</dbReference>
<comment type="caution">
    <text evidence="2">The sequence shown here is derived from an EMBL/GenBank/DDBJ whole genome shotgun (WGS) entry which is preliminary data.</text>
</comment>
<dbReference type="InterPro" id="IPR011042">
    <property type="entry name" value="6-blade_b-propeller_TolB-like"/>
</dbReference>
<organism evidence="2 3">
    <name type="scientific">Halalkalibaculum roseum</name>
    <dbReference type="NCBI Taxonomy" id="2709311"/>
    <lineage>
        <taxon>Bacteria</taxon>
        <taxon>Pseudomonadati</taxon>
        <taxon>Balneolota</taxon>
        <taxon>Balneolia</taxon>
        <taxon>Balneolales</taxon>
        <taxon>Balneolaceae</taxon>
        <taxon>Halalkalibaculum</taxon>
    </lineage>
</organism>
<sequence>MAIAGFLGLMQTPVQAQLSPSLYDYPHNHLPWYTIESEHYLIHFQKGNSRSAKVASRIAEEVYPGITELYMLEPDTKISITLNDRQDYSNGAAYFFDNQIQIWVPALNTPLRGTNNWLRDVISHELTHIIQLQASMKKSRRLPAVYFQWLSYEDVRRPDVLYGYPRGIITHPFASISIPAWLAEGSAQYQRSGWYYDTWDTHRDMVLRSAILNDNYLSLEEMGIFSSKNSLQREQVYNQGFSFTIYLVQQYGEEILPKISDAFSRSGVYSADEALKVATGKSGNEIFDEWVNNRKSFYTNATEDISPSETKTIEGDGFMNFFPRFSPSNNRIAYLSNKGRDESRTSLYITDTENKSRSPGLSISLGELKTSKPLSCGFGNDPLIEKIHSSFSFSPDGEKIAFIRRELNAYGEQYDDLFTYNFETGKQQRVTKSARLSSPVWHPTDNKVVAIVQSQGTQNIVLVDTTNGEVTQLTDYDRGQQLFTPAWNQDGSMIYFAFSDAKGREIRRLHIKSKEIETVIADPYADVRDPFIDSEGEFLYYASDRTGIFNIYRMPLQGGEPQQLTNVIGGAFMPNVSSDNQVVFAEYTGQGYRISSINLNEATDRTLKGGYNPVYNENGFLAYSGMENSGKSFDDSDLVGFNESFYRRADTSSVSFNIASSTETGTRQFYEYRETFTSLSFYPVIRFDNYTKLNGSNGSLIRSGQFGDLGENLLRDLKLGTYISSREVIDKLSIFGGALFGFGSRSADGIGDFFSPSRLSDLDRDLFLITEYQGLPFIKKRWSPTISLELYNLRRNVDNGLSIEEFPCTSCLPDTLNADIAYNIWEADLFLRSKIDESNLVELGVGYTSYKVQTDGFFSRELKQFIPSSSTEYFKGTFISASHVLEMFRPYKHSDIAPIGFRSFLKYTYERGKLLDDYEIRDGSLTPIYNTENNHSVELSTRLGFSFSDQTTGQINSRFFSYLNKPDDSFYLDYIGGFTGMRSYPFFALGGSTTAFGQFSYIFPLLTDIKQQAGRYTLDKIFIRVFAEGGSTWDSPLHSDQSLKTGIGSEIRFAFNSYYLFPLKLFISTAYGFNKFDVTLPDEFITETPTGKVSYGRELLLHFGLTFDFNVLNNE</sequence>
<dbReference type="Gene3D" id="2.120.10.30">
    <property type="entry name" value="TolB, C-terminal domain"/>
    <property type="match status" value="2"/>
</dbReference>
<proteinExistence type="inferred from homology"/>
<evidence type="ECO:0000256" key="1">
    <source>
        <dbReference type="ARBA" id="ARBA00009820"/>
    </source>
</evidence>